<dbReference type="Proteomes" id="UP001281147">
    <property type="component" value="Unassembled WGS sequence"/>
</dbReference>
<name>A0ACC3NV37_9PEZI</name>
<evidence type="ECO:0000313" key="1">
    <source>
        <dbReference type="EMBL" id="KAK3722749.1"/>
    </source>
</evidence>
<evidence type="ECO:0000313" key="2">
    <source>
        <dbReference type="Proteomes" id="UP001281147"/>
    </source>
</evidence>
<gene>
    <name evidence="1" type="ORF">LTR37_002321</name>
</gene>
<protein>
    <submittedName>
        <fullName evidence="1">Uncharacterized protein</fullName>
    </submittedName>
</protein>
<sequence>MFAFLFGFSSIRAEDIPDGVMPKRQIAAEGVIPKRQVQGTGPTSSTTPDPTSSTQAPPTSTTVAPDPDPTTSDTPDPTSNSPDPDPTSNTPDPDPTSNSPDPTSADPVPSTTQAPDEDPTTTDDSSPTTDDSSPISDDNSATSNDNSPTTDDNSPTSVDSVPSSTVPTVIVQTTTNADGERVTSRISTNTVVGGGAIQTQTTGKNPVVKVGSTTINPSTLSRKTTVRQALVTEETRREIATSYWTDANGVSHSSVYTTTDVYARTTGYATATIAPGLAHQGGSGANLSDNAKNIIGGVVGGVGGALLIGGLAFVAWRLWGKKKQAAQQDDIISGQKRESTMTYNNSESRYTNPNGAVNTASNF</sequence>
<comment type="caution">
    <text evidence="1">The sequence shown here is derived from an EMBL/GenBank/DDBJ whole genome shotgun (WGS) entry which is preliminary data.</text>
</comment>
<dbReference type="EMBL" id="JAUTXU010000012">
    <property type="protein sequence ID" value="KAK3722749.1"/>
    <property type="molecule type" value="Genomic_DNA"/>
</dbReference>
<reference evidence="1" key="1">
    <citation type="submission" date="2023-07" db="EMBL/GenBank/DDBJ databases">
        <title>Black Yeasts Isolated from many extreme environments.</title>
        <authorList>
            <person name="Coleine C."/>
            <person name="Stajich J.E."/>
            <person name="Selbmann L."/>
        </authorList>
    </citation>
    <scope>NUCLEOTIDE SEQUENCE</scope>
    <source>
        <strain evidence="1">CCFEE 5714</strain>
    </source>
</reference>
<keyword evidence="2" id="KW-1185">Reference proteome</keyword>
<proteinExistence type="predicted"/>
<organism evidence="1 2">
    <name type="scientific">Vermiconidia calcicola</name>
    <dbReference type="NCBI Taxonomy" id="1690605"/>
    <lineage>
        <taxon>Eukaryota</taxon>
        <taxon>Fungi</taxon>
        <taxon>Dikarya</taxon>
        <taxon>Ascomycota</taxon>
        <taxon>Pezizomycotina</taxon>
        <taxon>Dothideomycetes</taxon>
        <taxon>Dothideomycetidae</taxon>
        <taxon>Mycosphaerellales</taxon>
        <taxon>Extremaceae</taxon>
        <taxon>Vermiconidia</taxon>
    </lineage>
</organism>
<accession>A0ACC3NV37</accession>